<keyword evidence="2" id="KW-1185">Reference proteome</keyword>
<gene>
    <name evidence="1" type="ORF">SKAU_G00140520</name>
</gene>
<name>A0A9Q1FSR5_SYNKA</name>
<proteinExistence type="predicted"/>
<accession>A0A9Q1FSR5</accession>
<dbReference type="AlphaFoldDB" id="A0A9Q1FSR5"/>
<reference evidence="1" key="1">
    <citation type="journal article" date="2023" name="Science">
        <title>Genome structures resolve the early diversification of teleost fishes.</title>
        <authorList>
            <person name="Parey E."/>
            <person name="Louis A."/>
            <person name="Montfort J."/>
            <person name="Bouchez O."/>
            <person name="Roques C."/>
            <person name="Iampietro C."/>
            <person name="Lluch J."/>
            <person name="Castinel A."/>
            <person name="Donnadieu C."/>
            <person name="Desvignes T."/>
            <person name="Floi Bucao C."/>
            <person name="Jouanno E."/>
            <person name="Wen M."/>
            <person name="Mejri S."/>
            <person name="Dirks R."/>
            <person name="Jansen H."/>
            <person name="Henkel C."/>
            <person name="Chen W.J."/>
            <person name="Zahm M."/>
            <person name="Cabau C."/>
            <person name="Klopp C."/>
            <person name="Thompson A.W."/>
            <person name="Robinson-Rechavi M."/>
            <person name="Braasch I."/>
            <person name="Lecointre G."/>
            <person name="Bobe J."/>
            <person name="Postlethwait J.H."/>
            <person name="Berthelot C."/>
            <person name="Roest Crollius H."/>
            <person name="Guiguen Y."/>
        </authorList>
    </citation>
    <scope>NUCLEOTIDE SEQUENCE</scope>
    <source>
        <strain evidence="1">WJC10195</strain>
    </source>
</reference>
<sequence length="129" mass="14674">MTQKIKLERVLCSGLTSWDQKKTSSLDDRGDKVPAGERYFTQEPLLVLDPVGLQPPNGSQKCVRIQSTNTPQSPQFKTVRGSNSVVASVCGTMTTIPLVQYHILFYNHFPNFLKHNRKVQDYFPFDHCM</sequence>
<dbReference type="EMBL" id="JAINUF010000004">
    <property type="protein sequence ID" value="KAJ8365221.1"/>
    <property type="molecule type" value="Genomic_DNA"/>
</dbReference>
<organism evidence="1 2">
    <name type="scientific">Synaphobranchus kaupii</name>
    <name type="common">Kaup's arrowtooth eel</name>
    <dbReference type="NCBI Taxonomy" id="118154"/>
    <lineage>
        <taxon>Eukaryota</taxon>
        <taxon>Metazoa</taxon>
        <taxon>Chordata</taxon>
        <taxon>Craniata</taxon>
        <taxon>Vertebrata</taxon>
        <taxon>Euteleostomi</taxon>
        <taxon>Actinopterygii</taxon>
        <taxon>Neopterygii</taxon>
        <taxon>Teleostei</taxon>
        <taxon>Anguilliformes</taxon>
        <taxon>Synaphobranchidae</taxon>
        <taxon>Synaphobranchus</taxon>
    </lineage>
</organism>
<dbReference type="Proteomes" id="UP001152622">
    <property type="component" value="Chromosome 4"/>
</dbReference>
<protein>
    <submittedName>
        <fullName evidence="1">Uncharacterized protein</fullName>
    </submittedName>
</protein>
<evidence type="ECO:0000313" key="1">
    <source>
        <dbReference type="EMBL" id="KAJ8365221.1"/>
    </source>
</evidence>
<comment type="caution">
    <text evidence="1">The sequence shown here is derived from an EMBL/GenBank/DDBJ whole genome shotgun (WGS) entry which is preliminary data.</text>
</comment>
<evidence type="ECO:0000313" key="2">
    <source>
        <dbReference type="Proteomes" id="UP001152622"/>
    </source>
</evidence>